<dbReference type="Pfam" id="PF00743">
    <property type="entry name" value="FMO-like"/>
    <property type="match status" value="2"/>
</dbReference>
<reference evidence="8" key="1">
    <citation type="journal article" date="2014" name="Genome Announc.">
        <title>Draft genome sequence of Rhodosporidium toruloides CECT1137, an oleaginous yeast of biotechnological interest.</title>
        <authorList>
            <person name="Morin N."/>
            <person name="Calcas X."/>
            <person name="Devillers H."/>
            <person name="Durrens P."/>
            <person name="Sherman D.J."/>
            <person name="Nicaud J.-M."/>
            <person name="Neuveglise C."/>
        </authorList>
    </citation>
    <scope>NUCLEOTIDE SEQUENCE</scope>
    <source>
        <strain evidence="8">CECT1137</strain>
    </source>
</reference>
<dbReference type="OrthoDB" id="74360at2759"/>
<evidence type="ECO:0000313" key="8">
    <source>
        <dbReference type="EMBL" id="CDR42899.1"/>
    </source>
</evidence>
<protein>
    <submittedName>
        <fullName evidence="8">RHTO0S07e05270g1_1</fullName>
    </submittedName>
</protein>
<dbReference type="PIRSF" id="PIRSF000332">
    <property type="entry name" value="FMO"/>
    <property type="match status" value="1"/>
</dbReference>
<organism evidence="8">
    <name type="scientific">Rhodotorula toruloides</name>
    <name type="common">Yeast</name>
    <name type="synonym">Rhodosporidium toruloides</name>
    <dbReference type="NCBI Taxonomy" id="5286"/>
    <lineage>
        <taxon>Eukaryota</taxon>
        <taxon>Fungi</taxon>
        <taxon>Dikarya</taxon>
        <taxon>Basidiomycota</taxon>
        <taxon>Pucciniomycotina</taxon>
        <taxon>Microbotryomycetes</taxon>
        <taxon>Sporidiobolales</taxon>
        <taxon>Sporidiobolaceae</taxon>
        <taxon>Rhodotorula</taxon>
    </lineage>
</organism>
<dbReference type="AlphaFoldDB" id="A0A061AZB0"/>
<keyword evidence="3" id="KW-0274">FAD</keyword>
<evidence type="ECO:0000256" key="3">
    <source>
        <dbReference type="ARBA" id="ARBA00022827"/>
    </source>
</evidence>
<keyword evidence="7" id="KW-1133">Transmembrane helix</keyword>
<dbReference type="PANTHER" id="PTHR23023">
    <property type="entry name" value="DIMETHYLANILINE MONOOXYGENASE"/>
    <property type="match status" value="1"/>
</dbReference>
<keyword evidence="4" id="KW-0521">NADP</keyword>
<dbReference type="GO" id="GO:0050660">
    <property type="term" value="F:flavin adenine dinucleotide binding"/>
    <property type="evidence" value="ECO:0007669"/>
    <property type="project" value="InterPro"/>
</dbReference>
<comment type="similarity">
    <text evidence="1">Belongs to the FMO family.</text>
</comment>
<feature type="region of interest" description="Disordered" evidence="6">
    <location>
        <begin position="599"/>
        <end position="630"/>
    </location>
</feature>
<dbReference type="InterPro" id="IPR036188">
    <property type="entry name" value="FAD/NAD-bd_sf"/>
</dbReference>
<evidence type="ECO:0000256" key="4">
    <source>
        <dbReference type="ARBA" id="ARBA00022857"/>
    </source>
</evidence>
<keyword evidence="5" id="KW-0560">Oxidoreductase</keyword>
<dbReference type="GO" id="GO:0050661">
    <property type="term" value="F:NADP binding"/>
    <property type="evidence" value="ECO:0007669"/>
    <property type="project" value="InterPro"/>
</dbReference>
<feature type="compositionally biased region" description="Basic and acidic residues" evidence="6">
    <location>
        <begin position="604"/>
        <end position="622"/>
    </location>
</feature>
<keyword evidence="7" id="KW-0472">Membrane</keyword>
<evidence type="ECO:0000256" key="6">
    <source>
        <dbReference type="SAM" id="MobiDB-lite"/>
    </source>
</evidence>
<accession>A0A061AZB0</accession>
<evidence type="ECO:0000256" key="2">
    <source>
        <dbReference type="ARBA" id="ARBA00022630"/>
    </source>
</evidence>
<dbReference type="GO" id="GO:0004499">
    <property type="term" value="F:N,N-dimethylaniline monooxygenase activity"/>
    <property type="evidence" value="ECO:0007669"/>
    <property type="project" value="InterPro"/>
</dbReference>
<dbReference type="SUPFAM" id="SSF51905">
    <property type="entry name" value="FAD/NAD(P)-binding domain"/>
    <property type="match status" value="2"/>
</dbReference>
<dbReference type="InterPro" id="IPR020946">
    <property type="entry name" value="Flavin_mOase-like"/>
</dbReference>
<feature type="transmembrane region" description="Helical" evidence="7">
    <location>
        <begin position="553"/>
        <end position="579"/>
    </location>
</feature>
<proteinExistence type="inferred from homology"/>
<keyword evidence="7" id="KW-0812">Transmembrane</keyword>
<dbReference type="InterPro" id="IPR050346">
    <property type="entry name" value="FMO-like"/>
</dbReference>
<dbReference type="Gene3D" id="3.50.50.60">
    <property type="entry name" value="FAD/NAD(P)-binding domain"/>
    <property type="match status" value="1"/>
</dbReference>
<feature type="transmembrane region" description="Helical" evidence="7">
    <location>
        <begin position="496"/>
        <end position="518"/>
    </location>
</feature>
<evidence type="ECO:0000256" key="7">
    <source>
        <dbReference type="SAM" id="Phobius"/>
    </source>
</evidence>
<dbReference type="PRINTS" id="PR00370">
    <property type="entry name" value="FMOXYGENASE"/>
</dbReference>
<keyword evidence="2" id="KW-0285">Flavoprotein</keyword>
<dbReference type="EMBL" id="LK052942">
    <property type="protein sequence ID" value="CDR42899.1"/>
    <property type="molecule type" value="Genomic_DNA"/>
</dbReference>
<gene>
    <name evidence="8" type="ORF">RHTO0S_07e05270g</name>
</gene>
<evidence type="ECO:0000256" key="5">
    <source>
        <dbReference type="ARBA" id="ARBA00023002"/>
    </source>
</evidence>
<name>A0A061AZB0_RHOTO</name>
<sequence>MQDYDSIIIGGGPAGLTALKTLTENGFECILFEAESDVGGTFKYRSYENAELVSSKQLTAFSDFRFPPDQSDHVSLPQYVEYLKRYCDEFELWKGIRLESRVQSVRRGKGGEGHVVEVQHAGEDGTKQYRCKYLTICTGLHVTPQVPHIPGIENVTSNPNKQAIHSSEYKKREQLVGKKVLILGTGETGMDLAYESIKAGAKEVVLCSRGGFLSFPKVLNNFSIFGSEFNGHLPIDGLITNLFESAYVHPWVAASHLRWFVSDFVIKRVLWALTGTSAGCNQWVGELPPERLGRAYVFLNKSHKASTYLNRPYRKRSKWLSALSEYHDPPEDVATPGVVEMAPWPVGFDKDGVVQWDWDKCAMRGGSWKKVKERLQDRRIEPDLVLFASGYKHEFSKWLSPEYPRAWDADVRDIVCSSTPDVAFIGFVRPGVGAIPPIAEMQSMWWTAYLKGWMKLPTDPPHYYLLASEIARIKHGVDHSTYQSTLARDMSASPSLWSLLTTHGPFVTLIYCFSAAFTSHYRLVGPFKSDSAPKVVKTEIWDTVKRRGWIGNIFMGVIPMAFYALVNLAALILEFLWIAAGRPDVLGSYARLTGKPKSKALGGIDRHSQMDVRERKQKRMAEEEAEVVPN</sequence>
<evidence type="ECO:0000256" key="1">
    <source>
        <dbReference type="ARBA" id="ARBA00009183"/>
    </source>
</evidence>
<dbReference type="InterPro" id="IPR000960">
    <property type="entry name" value="Flavin_mOase"/>
</dbReference>